<protein>
    <submittedName>
        <fullName evidence="1">Uncharacterized protein</fullName>
    </submittedName>
</protein>
<dbReference type="EMBL" id="CADIKM010000021">
    <property type="protein sequence ID" value="CAB3795450.1"/>
    <property type="molecule type" value="Genomic_DNA"/>
</dbReference>
<proteinExistence type="predicted"/>
<evidence type="ECO:0000313" key="2">
    <source>
        <dbReference type="Proteomes" id="UP000494115"/>
    </source>
</evidence>
<evidence type="ECO:0000313" key="1">
    <source>
        <dbReference type="EMBL" id="CAB3795450.1"/>
    </source>
</evidence>
<organism evidence="1 2">
    <name type="scientific">Pararobbsia alpina</name>
    <dbReference type="NCBI Taxonomy" id="621374"/>
    <lineage>
        <taxon>Bacteria</taxon>
        <taxon>Pseudomonadati</taxon>
        <taxon>Pseudomonadota</taxon>
        <taxon>Betaproteobacteria</taxon>
        <taxon>Burkholderiales</taxon>
        <taxon>Burkholderiaceae</taxon>
        <taxon>Pararobbsia</taxon>
    </lineage>
</organism>
<keyword evidence="2" id="KW-1185">Reference proteome</keyword>
<reference evidence="1 2" key="1">
    <citation type="submission" date="2020-04" db="EMBL/GenBank/DDBJ databases">
        <authorList>
            <person name="De Canck E."/>
        </authorList>
    </citation>
    <scope>NUCLEOTIDE SEQUENCE [LARGE SCALE GENOMIC DNA]</scope>
    <source>
        <strain evidence="1 2">LMG 28138</strain>
    </source>
</reference>
<dbReference type="Proteomes" id="UP000494115">
    <property type="component" value="Unassembled WGS sequence"/>
</dbReference>
<dbReference type="AlphaFoldDB" id="A0A6S7D458"/>
<name>A0A6S7D458_9BURK</name>
<gene>
    <name evidence="1" type="ORF">LMG28138_03882</name>
</gene>
<sequence length="101" mass="10310">MAGLQVFGPDGRIVMDTPHRLGRVLGAVFINGAGSLINAALAQGTPFVSFSPSEIFGTVGGQIISPTITFSGTVMSWTYPAAGGGLAAPAVKNGWAIYGIW</sequence>
<accession>A0A6S7D458</accession>